<dbReference type="OrthoDB" id="546632at2759"/>
<dbReference type="GO" id="GO:0046872">
    <property type="term" value="F:metal ion binding"/>
    <property type="evidence" value="ECO:0007669"/>
    <property type="project" value="UniProtKB-KW"/>
</dbReference>
<reference evidence="4 5" key="1">
    <citation type="submission" date="2016-07" db="EMBL/GenBank/DDBJ databases">
        <title>Pervasive Adenine N6-methylation of Active Genes in Fungi.</title>
        <authorList>
            <consortium name="DOE Joint Genome Institute"/>
            <person name="Mondo S.J."/>
            <person name="Dannebaum R.O."/>
            <person name="Kuo R.C."/>
            <person name="Labutti K."/>
            <person name="Haridas S."/>
            <person name="Kuo A."/>
            <person name="Salamov A."/>
            <person name="Ahrendt S.R."/>
            <person name="Lipzen A."/>
            <person name="Sullivan W."/>
            <person name="Andreopoulos W.B."/>
            <person name="Clum A."/>
            <person name="Lindquist E."/>
            <person name="Daum C."/>
            <person name="Ramamoorthy G.K."/>
            <person name="Gryganskyi A."/>
            <person name="Culley D."/>
            <person name="Magnuson J.K."/>
            <person name="James T.Y."/>
            <person name="O'Malley M.A."/>
            <person name="Stajich J.E."/>
            <person name="Spatafora J.W."/>
            <person name="Visel A."/>
            <person name="Grigoriev I.V."/>
        </authorList>
    </citation>
    <scope>NUCLEOTIDE SEQUENCE [LARGE SCALE GENOMIC DNA]</scope>
    <source>
        <strain evidence="4 5">NRRL 1336</strain>
    </source>
</reference>
<keyword evidence="5" id="KW-1185">Reference proteome</keyword>
<evidence type="ECO:0000259" key="3">
    <source>
        <dbReference type="PROSITE" id="PS51845"/>
    </source>
</evidence>
<keyword evidence="1" id="KW-0479">Metal-binding</keyword>
<proteinExistence type="predicted"/>
<dbReference type="STRING" id="90262.A0A1X2IL99"/>
<dbReference type="PROSITE" id="PS51845">
    <property type="entry name" value="PDEASE_I_2"/>
    <property type="match status" value="1"/>
</dbReference>
<keyword evidence="2" id="KW-0378">Hydrolase</keyword>
<dbReference type="CDD" id="cd00077">
    <property type="entry name" value="HDc"/>
    <property type="match status" value="1"/>
</dbReference>
<dbReference type="InterPro" id="IPR002073">
    <property type="entry name" value="PDEase_catalytic_dom"/>
</dbReference>
<dbReference type="InterPro" id="IPR036971">
    <property type="entry name" value="PDEase_catalytic_dom_sf"/>
</dbReference>
<comment type="caution">
    <text evidence="4">The sequence shown here is derived from an EMBL/GenBank/DDBJ whole genome shotgun (WGS) entry which is preliminary data.</text>
</comment>
<sequence>MLSCIDHGAADYLLKPLRHNVVQTMFLVSPKCNQTKEIFTHHDWIYQAVLDSSSLKRRRTIFELHKLSSGRKLELEKRLGEWDFCPFDLSDTDLVYCVSWIFDQAFLLPELTCFKGSSVDFIHDLWNGYHIANPYHNFYHAVDVLQSVYYILRQAGLLHQSQSTSTASHLGYLLTPMDIFALLLICIGHDLGHPGVTNSFMINTSTSLSLLYNDISVLESYHAMLLYRLIKKYWLDQLGRQHEVVFRKRVIQGILATDMALHKDYMAKITQLGSVLRQESTQQQLTTIDDDEQRTVMFAAIIKCADISNIARPFPVAKLWANRLVEELHGQDKLEMDLGLQSCLDAFGLPLDDDRHLPLALFQQQFITKIGVQLFEATSDIVPELKAWAQMANQNAALWRTQDKREGRNQTSDTPS</sequence>
<dbReference type="SUPFAM" id="SSF109604">
    <property type="entry name" value="HD-domain/PDEase-like"/>
    <property type="match status" value="1"/>
</dbReference>
<dbReference type="Proteomes" id="UP000193560">
    <property type="component" value="Unassembled WGS sequence"/>
</dbReference>
<dbReference type="SMART" id="SM00471">
    <property type="entry name" value="HDc"/>
    <property type="match status" value="1"/>
</dbReference>
<evidence type="ECO:0000256" key="1">
    <source>
        <dbReference type="ARBA" id="ARBA00022723"/>
    </source>
</evidence>
<accession>A0A1X2IL99</accession>
<dbReference type="PANTHER" id="PTHR11347">
    <property type="entry name" value="CYCLIC NUCLEOTIDE PHOSPHODIESTERASE"/>
    <property type="match status" value="1"/>
</dbReference>
<protein>
    <recommendedName>
        <fullName evidence="3">PDEase domain-containing protein</fullName>
    </recommendedName>
</protein>
<dbReference type="EMBL" id="MCGE01000008">
    <property type="protein sequence ID" value="ORZ18549.1"/>
    <property type="molecule type" value="Genomic_DNA"/>
</dbReference>
<evidence type="ECO:0000256" key="2">
    <source>
        <dbReference type="ARBA" id="ARBA00022801"/>
    </source>
</evidence>
<dbReference type="InterPro" id="IPR003607">
    <property type="entry name" value="HD/PDEase_dom"/>
</dbReference>
<dbReference type="Pfam" id="PF00233">
    <property type="entry name" value="PDEase_I"/>
    <property type="match status" value="1"/>
</dbReference>
<dbReference type="Gene3D" id="1.10.1300.10">
    <property type="entry name" value="3'5'-cyclic nucleotide phosphodiesterase, catalytic domain"/>
    <property type="match status" value="1"/>
</dbReference>
<gene>
    <name evidence="4" type="ORF">BCR42DRAFT_349008</name>
</gene>
<feature type="domain" description="PDEase" evidence="3">
    <location>
        <begin position="63"/>
        <end position="406"/>
    </location>
</feature>
<evidence type="ECO:0000313" key="5">
    <source>
        <dbReference type="Proteomes" id="UP000193560"/>
    </source>
</evidence>
<dbReference type="PROSITE" id="PS00126">
    <property type="entry name" value="PDEASE_I_1"/>
    <property type="match status" value="1"/>
</dbReference>
<dbReference type="GO" id="GO:0007165">
    <property type="term" value="P:signal transduction"/>
    <property type="evidence" value="ECO:0007669"/>
    <property type="project" value="InterPro"/>
</dbReference>
<dbReference type="InterPro" id="IPR023174">
    <property type="entry name" value="PDEase_CS"/>
</dbReference>
<dbReference type="AlphaFoldDB" id="A0A1X2IL99"/>
<evidence type="ECO:0000313" key="4">
    <source>
        <dbReference type="EMBL" id="ORZ18549.1"/>
    </source>
</evidence>
<organism evidence="4 5">
    <name type="scientific">Absidia repens</name>
    <dbReference type="NCBI Taxonomy" id="90262"/>
    <lineage>
        <taxon>Eukaryota</taxon>
        <taxon>Fungi</taxon>
        <taxon>Fungi incertae sedis</taxon>
        <taxon>Mucoromycota</taxon>
        <taxon>Mucoromycotina</taxon>
        <taxon>Mucoromycetes</taxon>
        <taxon>Mucorales</taxon>
        <taxon>Cunninghamellaceae</taxon>
        <taxon>Absidia</taxon>
    </lineage>
</organism>
<name>A0A1X2IL99_9FUNG</name>
<dbReference type="GO" id="GO:0004114">
    <property type="term" value="F:3',5'-cyclic-nucleotide phosphodiesterase activity"/>
    <property type="evidence" value="ECO:0007669"/>
    <property type="project" value="InterPro"/>
</dbReference>